<feature type="domain" description="Carbamoyltransferase C-terminal" evidence="3">
    <location>
        <begin position="388"/>
        <end position="554"/>
    </location>
</feature>
<reference evidence="4" key="1">
    <citation type="submission" date="2020-02" db="EMBL/GenBank/DDBJ databases">
        <authorList>
            <person name="Meier V. D."/>
        </authorList>
    </citation>
    <scope>NUCLEOTIDE SEQUENCE</scope>
    <source>
        <strain evidence="4">AVDCRST_MAG41</strain>
    </source>
</reference>
<gene>
    <name evidence="4" type="ORF">AVDCRST_MAG41-4521</name>
</gene>
<dbReference type="Gene3D" id="3.30.420.40">
    <property type="match status" value="2"/>
</dbReference>
<dbReference type="GO" id="GO:0016740">
    <property type="term" value="F:transferase activity"/>
    <property type="evidence" value="ECO:0007669"/>
    <property type="project" value="UniProtKB-KW"/>
</dbReference>
<dbReference type="AlphaFoldDB" id="A0A6J4JXQ3"/>
<organism evidence="4">
    <name type="scientific">uncultured Mycobacteriales bacterium</name>
    <dbReference type="NCBI Taxonomy" id="581187"/>
    <lineage>
        <taxon>Bacteria</taxon>
        <taxon>Bacillati</taxon>
        <taxon>Actinomycetota</taxon>
        <taxon>Actinomycetes</taxon>
        <taxon>Mycobacteriales</taxon>
        <taxon>environmental samples</taxon>
    </lineage>
</organism>
<dbReference type="Gene3D" id="3.90.870.20">
    <property type="entry name" value="Carbamoyltransferase, C-terminal domain"/>
    <property type="match status" value="1"/>
</dbReference>
<evidence type="ECO:0000256" key="1">
    <source>
        <dbReference type="ARBA" id="ARBA00006129"/>
    </source>
</evidence>
<protein>
    <submittedName>
        <fullName evidence="4">Nodulation protein nolO</fullName>
        <ecNumber evidence="4">2.1.3.-</ecNumber>
    </submittedName>
</protein>
<keyword evidence="4" id="KW-0808">Transferase</keyword>
<dbReference type="SUPFAM" id="SSF53067">
    <property type="entry name" value="Actin-like ATPase domain"/>
    <property type="match status" value="1"/>
</dbReference>
<dbReference type="InterPro" id="IPR003696">
    <property type="entry name" value="Carbtransf_dom"/>
</dbReference>
<comment type="similarity">
    <text evidence="1">Belongs to the NodU/CmcH family.</text>
</comment>
<dbReference type="InterPro" id="IPR038152">
    <property type="entry name" value="Carbam_trans_C_sf"/>
</dbReference>
<dbReference type="EC" id="2.1.3.-" evidence="4"/>
<dbReference type="Pfam" id="PF16861">
    <property type="entry name" value="Carbam_trans_C"/>
    <property type="match status" value="1"/>
</dbReference>
<evidence type="ECO:0000259" key="3">
    <source>
        <dbReference type="Pfam" id="PF16861"/>
    </source>
</evidence>
<dbReference type="CDD" id="cd24098">
    <property type="entry name" value="ASKHA_NBD_TobZ_N"/>
    <property type="match status" value="1"/>
</dbReference>
<evidence type="ECO:0000259" key="2">
    <source>
        <dbReference type="Pfam" id="PF02543"/>
    </source>
</evidence>
<name>A0A6J4JXQ3_9ACTN</name>
<dbReference type="PANTHER" id="PTHR34847:SF1">
    <property type="entry name" value="NODULATION PROTEIN U"/>
    <property type="match status" value="1"/>
</dbReference>
<proteinExistence type="inferred from homology"/>
<feature type="domain" description="Carbamoyltransferase" evidence="2">
    <location>
        <begin position="113"/>
        <end position="332"/>
    </location>
</feature>
<dbReference type="EMBL" id="CADCTP010000412">
    <property type="protein sequence ID" value="CAA9290372.1"/>
    <property type="molecule type" value="Genomic_DNA"/>
</dbReference>
<feature type="domain" description="Carbamoyltransferase" evidence="2">
    <location>
        <begin position="3"/>
        <end position="68"/>
    </location>
</feature>
<sequence length="585" mass="62946">MIVLGLSALYHDSACAVFRDGRLVAAAQEERFTRRRFDPAMPVRAVRACLRDAGLGIGDVDHVAYYEDPVGKLSRQLWMGLPAVPDASRRTLFRLDARRPARQIEELLGYPGPVTFVPHHESHAASAFHQSGFSDAALFTADAVGEWATTSYGTGGPNRFELFEQVDFPHSLGILYSAVTSFLGFAVNSDEYKVMGLAPYGTPRYADRLRGLLTDLPRGQFRLDQDCFDLSGRSPMYTAALGELLGAEPREPESALSAAHSDLAASVQLVLEDILLAKLRFLHAETGLGRLCYAGGVALNCVANRVIRERGPFAEVFVQPAAGDAGAAIGAAALVSARLGAGVRPERLTDVRLGPAPDLGPVAAWLAAAGVPFEAHTDDEAGLVGRAAEELAGGAVLGWFQGRMEFGPRALGARSILADPRRGDMRDHINALVKKREAFRPFAPAVVAERAGEFFGLAGDSPFMLFTADVREPAALPAVTHVDGSARVQTVDRAVDPRFHALLTAFGRRTGFPVLLNTSFNMRGEPIVATPADALACFVRSRLDVLVLGDLVVRAADLPAHWAGLVDQQLPYQLPTLDRDVYSFL</sequence>
<dbReference type="InterPro" id="IPR051338">
    <property type="entry name" value="NodU/CmcH_Carbamoyltrnsfr"/>
</dbReference>
<dbReference type="InterPro" id="IPR031730">
    <property type="entry name" value="Carbam_trans_C"/>
</dbReference>
<evidence type="ECO:0000313" key="4">
    <source>
        <dbReference type="EMBL" id="CAA9290372.1"/>
    </source>
</evidence>
<dbReference type="Pfam" id="PF02543">
    <property type="entry name" value="Carbam_trans_N"/>
    <property type="match status" value="2"/>
</dbReference>
<accession>A0A6J4JXQ3</accession>
<dbReference type="InterPro" id="IPR043129">
    <property type="entry name" value="ATPase_NBD"/>
</dbReference>
<dbReference type="PANTHER" id="PTHR34847">
    <property type="entry name" value="NODULATION PROTEIN U"/>
    <property type="match status" value="1"/>
</dbReference>